<evidence type="ECO:0000256" key="2">
    <source>
        <dbReference type="ARBA" id="ARBA00037999"/>
    </source>
</evidence>
<dbReference type="PIRSF" id="PIRSF000390">
    <property type="entry name" value="PLP_StrS"/>
    <property type="match status" value="1"/>
</dbReference>
<keyword evidence="1 4" id="KW-0663">Pyridoxal phosphate</keyword>
<dbReference type="InterPro" id="IPR015422">
    <property type="entry name" value="PyrdxlP-dep_Trfase_small"/>
</dbReference>
<accession>A0AAU7Z685</accession>
<gene>
    <name evidence="6" type="ORF">RBB81_10985</name>
</gene>
<dbReference type="KEGG" id="tgi:RBB81_10985"/>
<evidence type="ECO:0000256" key="1">
    <source>
        <dbReference type="ARBA" id="ARBA00022898"/>
    </source>
</evidence>
<dbReference type="Pfam" id="PF01041">
    <property type="entry name" value="DegT_DnrJ_EryC1"/>
    <property type="match status" value="1"/>
</dbReference>
<dbReference type="Gene3D" id="3.90.1150.10">
    <property type="entry name" value="Aspartate Aminotransferase, domain 1"/>
    <property type="match status" value="1"/>
</dbReference>
<proteinExistence type="inferred from homology"/>
<feature type="modified residue" description="N6-(pyridoxal phosphate)lysine" evidence="4">
    <location>
        <position position="199"/>
    </location>
</feature>
<dbReference type="EC" id="2.6.1.-" evidence="6"/>
<evidence type="ECO:0000313" key="6">
    <source>
        <dbReference type="EMBL" id="XCB24424.1"/>
    </source>
</evidence>
<dbReference type="SUPFAM" id="SSF53383">
    <property type="entry name" value="PLP-dependent transferases"/>
    <property type="match status" value="1"/>
</dbReference>
<dbReference type="InterPro" id="IPR015424">
    <property type="entry name" value="PyrdxlP-dep_Trfase"/>
</dbReference>
<evidence type="ECO:0000256" key="4">
    <source>
        <dbReference type="PIRSR" id="PIRSR000390-2"/>
    </source>
</evidence>
<dbReference type="PANTHER" id="PTHR30244:SF36">
    <property type="entry name" value="3-OXO-GLUCOSE-6-PHOSPHATE:GLUTAMATE AMINOTRANSFERASE"/>
    <property type="match status" value="1"/>
</dbReference>
<dbReference type="EMBL" id="CP132938">
    <property type="protein sequence ID" value="XCB24424.1"/>
    <property type="molecule type" value="Genomic_DNA"/>
</dbReference>
<dbReference type="InterPro" id="IPR015421">
    <property type="entry name" value="PyrdxlP-dep_Trfase_major"/>
</dbReference>
<dbReference type="InterPro" id="IPR000653">
    <property type="entry name" value="DegT/StrS_aminotransferase"/>
</dbReference>
<dbReference type="RefSeq" id="WP_353073728.1">
    <property type="nucleotide sequence ID" value="NZ_CP132938.1"/>
</dbReference>
<name>A0AAU7Z685_9BACT</name>
<protein>
    <submittedName>
        <fullName evidence="6">DegT/DnrJ/EryC1/StrS family aminotransferase</fullName>
        <ecNumber evidence="6">2.6.1.-</ecNumber>
    </submittedName>
</protein>
<dbReference type="PANTHER" id="PTHR30244">
    <property type="entry name" value="TRANSAMINASE"/>
    <property type="match status" value="1"/>
</dbReference>
<comment type="similarity">
    <text evidence="2 5">Belongs to the DegT/DnrJ/EryC1 family.</text>
</comment>
<reference evidence="6" key="1">
    <citation type="submission" date="2023-08" db="EMBL/GenBank/DDBJ databases">
        <authorList>
            <person name="Messyasz A."/>
            <person name="Mannisto M.K."/>
            <person name="Kerkhof L.J."/>
            <person name="Haggblom M."/>
        </authorList>
    </citation>
    <scope>NUCLEOTIDE SEQUENCE</scope>
    <source>
        <strain evidence="6">M8UP39</strain>
    </source>
</reference>
<dbReference type="GO" id="GO:0030170">
    <property type="term" value="F:pyridoxal phosphate binding"/>
    <property type="evidence" value="ECO:0007669"/>
    <property type="project" value="TreeGrafter"/>
</dbReference>
<keyword evidence="6" id="KW-0808">Transferase</keyword>
<sequence length="388" mass="42423">MADVTIRDPQPVPMLDFSRQFAILRQEILDSIEAVCASQHFILGPQVTSFEHAAALACAVPHAIGCASGTDAIWLALAAANIGPGDAVITTPFSFFATVSAILRCGATPLLADIDPATFNLSAASVEEVLRSTVGKNVKAVLPVHLYGQCADWDAFAALKRNHNLLLIEDAAQAFGATWNSVPAGALGDAAAFSFYPTKNLSAMGDAGLVTTTSAAIDDHARVLRAHGMRRRYYHDEIGWNSRLDSIQAAVLEVKLRYLPKWNQQRRDHAARYDQLFHAANLTASNVSEGIVLPITDPRAGHVFHQYVIRTSRRDELRQYLAERKIGSEIYYPVPLHLQTSLSQLGYKQGDFPISEAAAHEVLALPMYPELREDEQQTVVDTIATFYA</sequence>
<dbReference type="AlphaFoldDB" id="A0AAU7Z685"/>
<reference evidence="6" key="2">
    <citation type="journal article" date="2024" name="Environ. Microbiol.">
        <title>Genome analysis and description of Tunturibacter gen. nov. expands the diversity of Terriglobia in tundra soils.</title>
        <authorList>
            <person name="Messyasz A."/>
            <person name="Mannisto M.K."/>
            <person name="Kerkhof L.J."/>
            <person name="Haggblom M.M."/>
        </authorList>
    </citation>
    <scope>NUCLEOTIDE SEQUENCE</scope>
    <source>
        <strain evidence="6">M8UP39</strain>
    </source>
</reference>
<evidence type="ECO:0000256" key="5">
    <source>
        <dbReference type="RuleBase" id="RU004508"/>
    </source>
</evidence>
<keyword evidence="6" id="KW-0032">Aminotransferase</keyword>
<dbReference type="Gene3D" id="3.40.640.10">
    <property type="entry name" value="Type I PLP-dependent aspartate aminotransferase-like (Major domain)"/>
    <property type="match status" value="1"/>
</dbReference>
<evidence type="ECO:0000256" key="3">
    <source>
        <dbReference type="PIRSR" id="PIRSR000390-1"/>
    </source>
</evidence>
<organism evidence="6">
    <name type="scientific">Tunturiibacter gelidiferens</name>
    <dbReference type="NCBI Taxonomy" id="3069689"/>
    <lineage>
        <taxon>Bacteria</taxon>
        <taxon>Pseudomonadati</taxon>
        <taxon>Acidobacteriota</taxon>
        <taxon>Terriglobia</taxon>
        <taxon>Terriglobales</taxon>
        <taxon>Acidobacteriaceae</taxon>
        <taxon>Tunturiibacter</taxon>
    </lineage>
</organism>
<feature type="active site" description="Proton acceptor" evidence="3">
    <location>
        <position position="199"/>
    </location>
</feature>
<dbReference type="CDD" id="cd00616">
    <property type="entry name" value="AHBA_syn"/>
    <property type="match status" value="1"/>
</dbReference>
<dbReference type="GO" id="GO:0000271">
    <property type="term" value="P:polysaccharide biosynthetic process"/>
    <property type="evidence" value="ECO:0007669"/>
    <property type="project" value="TreeGrafter"/>
</dbReference>
<dbReference type="GO" id="GO:0008483">
    <property type="term" value="F:transaminase activity"/>
    <property type="evidence" value="ECO:0007669"/>
    <property type="project" value="UniProtKB-KW"/>
</dbReference>